<dbReference type="InterPro" id="IPR010998">
    <property type="entry name" value="Integrase_recombinase_N"/>
</dbReference>
<dbReference type="EMBL" id="CP051487">
    <property type="protein sequence ID" value="QJC79913.1"/>
    <property type="molecule type" value="Genomic_DNA"/>
</dbReference>
<dbReference type="Gene3D" id="1.10.150.130">
    <property type="match status" value="1"/>
</dbReference>
<dbReference type="SUPFAM" id="SSF56349">
    <property type="entry name" value="DNA breaking-rejoining enzymes"/>
    <property type="match status" value="1"/>
</dbReference>
<dbReference type="InterPro" id="IPR011010">
    <property type="entry name" value="DNA_brk_join_enz"/>
</dbReference>
<evidence type="ECO:0000256" key="1">
    <source>
        <dbReference type="ARBA" id="ARBA00023125"/>
    </source>
</evidence>
<name>A0AAE6ZWN3_9PSED</name>
<gene>
    <name evidence="2" type="ORF">HGP31_16895</name>
</gene>
<reference evidence="2 3" key="1">
    <citation type="submission" date="2020-04" db="EMBL/GenBank/DDBJ databases">
        <authorList>
            <person name="Yao Y."/>
            <person name="He Z."/>
        </authorList>
    </citation>
    <scope>NUCLEOTIDE SEQUENCE [LARGE SCALE GENOMIC DNA]</scope>
    <source>
        <strain evidence="2 3">CY-1</strain>
    </source>
</reference>
<dbReference type="KEGG" id="pum:HGP31_16895"/>
<protein>
    <recommendedName>
        <fullName evidence="4">Phage integrase, N-terminal SAM-like domain</fullName>
    </recommendedName>
</protein>
<evidence type="ECO:0000313" key="2">
    <source>
        <dbReference type="EMBL" id="QJC79913.1"/>
    </source>
</evidence>
<keyword evidence="1" id="KW-0238">DNA-binding</keyword>
<dbReference type="AlphaFoldDB" id="A0AAE6ZWN3"/>
<organism evidence="2 3">
    <name type="scientific">Pseudomonas umsongensis</name>
    <dbReference type="NCBI Taxonomy" id="198618"/>
    <lineage>
        <taxon>Bacteria</taxon>
        <taxon>Pseudomonadati</taxon>
        <taxon>Pseudomonadota</taxon>
        <taxon>Gammaproteobacteria</taxon>
        <taxon>Pseudomonadales</taxon>
        <taxon>Pseudomonadaceae</taxon>
        <taxon>Pseudomonas</taxon>
    </lineage>
</organism>
<accession>A0AAE6ZWN3</accession>
<evidence type="ECO:0008006" key="4">
    <source>
        <dbReference type="Google" id="ProtNLM"/>
    </source>
</evidence>
<sequence length="99" mass="11077">MSDSLQEIAGYVAEKYLVDVAPTKKPATQKDNVREMKNLMAFFDDPPAPLETIQPLHVRQYLTWCKAAPVRANREKALLSAIWNFARDIGCTALANPCV</sequence>
<dbReference type="Proteomes" id="UP000501367">
    <property type="component" value="Chromosome"/>
</dbReference>
<dbReference type="GO" id="GO:0003677">
    <property type="term" value="F:DNA binding"/>
    <property type="evidence" value="ECO:0007669"/>
    <property type="project" value="UniProtKB-KW"/>
</dbReference>
<evidence type="ECO:0000313" key="3">
    <source>
        <dbReference type="Proteomes" id="UP000501367"/>
    </source>
</evidence>
<proteinExistence type="predicted"/>